<feature type="region of interest" description="Disordered" evidence="1">
    <location>
        <begin position="48"/>
        <end position="89"/>
    </location>
</feature>
<evidence type="ECO:0000313" key="2">
    <source>
        <dbReference type="EMBL" id="GCC47121.1"/>
    </source>
</evidence>
<feature type="non-terminal residue" evidence="2">
    <location>
        <position position="1"/>
    </location>
</feature>
<sequence length="89" mass="8824">KPAEVRRILTGTARDLGAPGRDDLFGAGEADALAAVMAAANAPVAAATDKLPQPAPTPDGNNTSVSRALNEAAPSIASEFSAANRGAAR</sequence>
<dbReference type="AlphaFoldDB" id="A0A401TWT5"/>
<gene>
    <name evidence="2" type="ORF">chiPu_0031135</name>
</gene>
<reference evidence="2 3" key="1">
    <citation type="journal article" date="2018" name="Nat. Ecol. Evol.">
        <title>Shark genomes provide insights into elasmobranch evolution and the origin of vertebrates.</title>
        <authorList>
            <person name="Hara Y"/>
            <person name="Yamaguchi K"/>
            <person name="Onimaru K"/>
            <person name="Kadota M"/>
            <person name="Koyanagi M"/>
            <person name="Keeley SD"/>
            <person name="Tatsumi K"/>
            <person name="Tanaka K"/>
            <person name="Motone F"/>
            <person name="Kageyama Y"/>
            <person name="Nozu R"/>
            <person name="Adachi N"/>
            <person name="Nishimura O"/>
            <person name="Nakagawa R"/>
            <person name="Tanegashima C"/>
            <person name="Kiyatake I"/>
            <person name="Matsumoto R"/>
            <person name="Murakumo K"/>
            <person name="Nishida K"/>
            <person name="Terakita A"/>
            <person name="Kuratani S"/>
            <person name="Sato K"/>
            <person name="Hyodo S Kuraku.S."/>
        </authorList>
    </citation>
    <scope>NUCLEOTIDE SEQUENCE [LARGE SCALE GENOMIC DNA]</scope>
</reference>
<dbReference type="Proteomes" id="UP000287033">
    <property type="component" value="Unassembled WGS sequence"/>
</dbReference>
<organism evidence="2 3">
    <name type="scientific">Chiloscyllium punctatum</name>
    <name type="common">Brownbanded bambooshark</name>
    <name type="synonym">Hemiscyllium punctatum</name>
    <dbReference type="NCBI Taxonomy" id="137246"/>
    <lineage>
        <taxon>Eukaryota</taxon>
        <taxon>Metazoa</taxon>
        <taxon>Chordata</taxon>
        <taxon>Craniata</taxon>
        <taxon>Vertebrata</taxon>
        <taxon>Chondrichthyes</taxon>
        <taxon>Elasmobranchii</taxon>
        <taxon>Galeomorphii</taxon>
        <taxon>Galeoidea</taxon>
        <taxon>Orectolobiformes</taxon>
        <taxon>Hemiscylliidae</taxon>
        <taxon>Chiloscyllium</taxon>
    </lineage>
</organism>
<name>A0A401TWT5_CHIPU</name>
<dbReference type="Gene3D" id="3.40.50.200">
    <property type="entry name" value="Peptidase S8/S53 domain"/>
    <property type="match status" value="1"/>
</dbReference>
<dbReference type="SUPFAM" id="SSF52743">
    <property type="entry name" value="Subtilisin-like"/>
    <property type="match status" value="1"/>
</dbReference>
<dbReference type="EMBL" id="BEZZ01201787">
    <property type="protein sequence ID" value="GCC47121.1"/>
    <property type="molecule type" value="Genomic_DNA"/>
</dbReference>
<comment type="caution">
    <text evidence="2">The sequence shown here is derived from an EMBL/GenBank/DDBJ whole genome shotgun (WGS) entry which is preliminary data.</text>
</comment>
<dbReference type="GO" id="GO:0006508">
    <property type="term" value="P:proteolysis"/>
    <property type="evidence" value="ECO:0007669"/>
    <property type="project" value="InterPro"/>
</dbReference>
<accession>A0A401TWT5</accession>
<evidence type="ECO:0000256" key="1">
    <source>
        <dbReference type="SAM" id="MobiDB-lite"/>
    </source>
</evidence>
<protein>
    <submittedName>
        <fullName evidence="2">Uncharacterized protein</fullName>
    </submittedName>
</protein>
<keyword evidence="3" id="KW-1185">Reference proteome</keyword>
<evidence type="ECO:0000313" key="3">
    <source>
        <dbReference type="Proteomes" id="UP000287033"/>
    </source>
</evidence>
<proteinExistence type="predicted"/>
<dbReference type="GO" id="GO:0004252">
    <property type="term" value="F:serine-type endopeptidase activity"/>
    <property type="evidence" value="ECO:0007669"/>
    <property type="project" value="InterPro"/>
</dbReference>
<dbReference type="InterPro" id="IPR036852">
    <property type="entry name" value="Peptidase_S8/S53_dom_sf"/>
</dbReference>